<evidence type="ECO:0000313" key="2">
    <source>
        <dbReference type="EMBL" id="BAC16390.1"/>
    </source>
</evidence>
<organism evidence="2 3">
    <name type="scientific">Oryza sativa subsp. japonica</name>
    <name type="common">Rice</name>
    <dbReference type="NCBI Taxonomy" id="39947"/>
    <lineage>
        <taxon>Eukaryota</taxon>
        <taxon>Viridiplantae</taxon>
        <taxon>Streptophyta</taxon>
        <taxon>Embryophyta</taxon>
        <taxon>Tracheophyta</taxon>
        <taxon>Spermatophyta</taxon>
        <taxon>Magnoliopsida</taxon>
        <taxon>Liliopsida</taxon>
        <taxon>Poales</taxon>
        <taxon>Poaceae</taxon>
        <taxon>BOP clade</taxon>
        <taxon>Oryzoideae</taxon>
        <taxon>Oryzeae</taxon>
        <taxon>Oryzinae</taxon>
        <taxon>Oryza</taxon>
        <taxon>Oryza sativa</taxon>
    </lineage>
</organism>
<reference evidence="3" key="2">
    <citation type="journal article" date="2008" name="Nucleic Acids Res.">
        <title>The rice annotation project database (RAP-DB): 2008 update.</title>
        <authorList>
            <consortium name="The rice annotation project (RAP)"/>
        </authorList>
    </citation>
    <scope>GENOME REANNOTATION</scope>
    <source>
        <strain evidence="3">cv. Nipponbare</strain>
    </source>
</reference>
<dbReference type="AlphaFoldDB" id="Q8H5T1"/>
<dbReference type="Proteomes" id="UP000000763">
    <property type="component" value="Chromosome 7"/>
</dbReference>
<name>Q8H5T1_ORYSJ</name>
<accession>Q8H5T1</accession>
<evidence type="ECO:0000256" key="1">
    <source>
        <dbReference type="SAM" id="MobiDB-lite"/>
    </source>
</evidence>
<feature type="region of interest" description="Disordered" evidence="1">
    <location>
        <begin position="1"/>
        <end position="27"/>
    </location>
</feature>
<protein>
    <submittedName>
        <fullName evidence="2">Uncharacterized protein</fullName>
    </submittedName>
</protein>
<sequence>MGDCVRKIEMPGAERKGNAAGGGKEKATAWDSGWMGRLLTAKFGKAQSHHRLRVNIGWNQPIGGISRWESSNCHDVVFSMESDQSKEAYLEESEFKKDAAWQFIY</sequence>
<gene>
    <name evidence="2" type="primary">OJ1136_D11.107</name>
</gene>
<evidence type="ECO:0000313" key="3">
    <source>
        <dbReference type="Proteomes" id="UP000000763"/>
    </source>
</evidence>
<reference evidence="3" key="1">
    <citation type="journal article" date="2005" name="Nature">
        <title>The map-based sequence of the rice genome.</title>
        <authorList>
            <consortium name="International rice genome sequencing project (IRGSP)"/>
            <person name="Matsumoto T."/>
            <person name="Wu J."/>
            <person name="Kanamori H."/>
            <person name="Katayose Y."/>
            <person name="Fujisawa M."/>
            <person name="Namiki N."/>
            <person name="Mizuno H."/>
            <person name="Yamamoto K."/>
            <person name="Antonio B.A."/>
            <person name="Baba T."/>
            <person name="Sakata K."/>
            <person name="Nagamura Y."/>
            <person name="Aoki H."/>
            <person name="Arikawa K."/>
            <person name="Arita K."/>
            <person name="Bito T."/>
            <person name="Chiden Y."/>
            <person name="Fujitsuka N."/>
            <person name="Fukunaka R."/>
            <person name="Hamada M."/>
            <person name="Harada C."/>
            <person name="Hayashi A."/>
            <person name="Hijishita S."/>
            <person name="Honda M."/>
            <person name="Hosokawa S."/>
            <person name="Ichikawa Y."/>
            <person name="Idonuma A."/>
            <person name="Iijima M."/>
            <person name="Ikeda M."/>
            <person name="Ikeno M."/>
            <person name="Ito K."/>
            <person name="Ito S."/>
            <person name="Ito T."/>
            <person name="Ito Y."/>
            <person name="Ito Y."/>
            <person name="Iwabuchi A."/>
            <person name="Kamiya K."/>
            <person name="Karasawa W."/>
            <person name="Kurita K."/>
            <person name="Katagiri S."/>
            <person name="Kikuta A."/>
            <person name="Kobayashi H."/>
            <person name="Kobayashi N."/>
            <person name="Machita K."/>
            <person name="Maehara T."/>
            <person name="Masukawa M."/>
            <person name="Mizubayashi T."/>
            <person name="Mukai Y."/>
            <person name="Nagasaki H."/>
            <person name="Nagata Y."/>
            <person name="Naito S."/>
            <person name="Nakashima M."/>
            <person name="Nakama Y."/>
            <person name="Nakamichi Y."/>
            <person name="Nakamura M."/>
            <person name="Meguro A."/>
            <person name="Negishi M."/>
            <person name="Ohta I."/>
            <person name="Ohta T."/>
            <person name="Okamoto M."/>
            <person name="Ono N."/>
            <person name="Saji S."/>
            <person name="Sakaguchi M."/>
            <person name="Sakai K."/>
            <person name="Shibata M."/>
            <person name="Shimokawa T."/>
            <person name="Song J."/>
            <person name="Takazaki Y."/>
            <person name="Terasawa K."/>
            <person name="Tsugane M."/>
            <person name="Tsuji K."/>
            <person name="Ueda S."/>
            <person name="Waki K."/>
            <person name="Yamagata H."/>
            <person name="Yamamoto M."/>
            <person name="Yamamoto S."/>
            <person name="Yamane H."/>
            <person name="Yoshiki S."/>
            <person name="Yoshihara R."/>
            <person name="Yukawa K."/>
            <person name="Zhong H."/>
            <person name="Yano M."/>
            <person name="Yuan Q."/>
            <person name="Ouyang S."/>
            <person name="Liu J."/>
            <person name="Jones K.M."/>
            <person name="Gansberger K."/>
            <person name="Moffat K."/>
            <person name="Hill J."/>
            <person name="Bera J."/>
            <person name="Fadrosh D."/>
            <person name="Jin S."/>
            <person name="Johri S."/>
            <person name="Kim M."/>
            <person name="Overton L."/>
            <person name="Reardon M."/>
            <person name="Tsitrin T."/>
            <person name="Vuong H."/>
            <person name="Weaver B."/>
            <person name="Ciecko A."/>
            <person name="Tallon L."/>
            <person name="Jackson J."/>
            <person name="Pai G."/>
            <person name="Aken S.V."/>
            <person name="Utterback T."/>
            <person name="Reidmuller S."/>
            <person name="Feldblyum T."/>
            <person name="Hsiao J."/>
            <person name="Zismann V."/>
            <person name="Iobst S."/>
            <person name="de Vazeille A.R."/>
            <person name="Buell C.R."/>
            <person name="Ying K."/>
            <person name="Li Y."/>
            <person name="Lu T."/>
            <person name="Huang Y."/>
            <person name="Zhao Q."/>
            <person name="Feng Q."/>
            <person name="Zhang L."/>
            <person name="Zhu J."/>
            <person name="Weng Q."/>
            <person name="Mu J."/>
            <person name="Lu Y."/>
            <person name="Fan D."/>
            <person name="Liu Y."/>
            <person name="Guan J."/>
            <person name="Zhang Y."/>
            <person name="Yu S."/>
            <person name="Liu X."/>
            <person name="Zhang Y."/>
            <person name="Hong G."/>
            <person name="Han B."/>
            <person name="Choisne N."/>
            <person name="Demange N."/>
            <person name="Orjeda G."/>
            <person name="Samain S."/>
            <person name="Cattolico L."/>
            <person name="Pelletier E."/>
            <person name="Couloux A."/>
            <person name="Segurens B."/>
            <person name="Wincker P."/>
            <person name="D'Hont A."/>
            <person name="Scarpelli C."/>
            <person name="Weissenbach J."/>
            <person name="Salanoubat M."/>
            <person name="Quetier F."/>
            <person name="Yu Y."/>
            <person name="Kim H.R."/>
            <person name="Rambo T."/>
            <person name="Currie J."/>
            <person name="Collura K."/>
            <person name="Luo M."/>
            <person name="Yang T."/>
            <person name="Ammiraju J.S.S."/>
            <person name="Engler F."/>
            <person name="Soderlund C."/>
            <person name="Wing R.A."/>
            <person name="Palmer L.E."/>
            <person name="de la Bastide M."/>
            <person name="Spiegel L."/>
            <person name="Nascimento L."/>
            <person name="Zutavern T."/>
            <person name="O'Shaughnessy A."/>
            <person name="Dike S."/>
            <person name="Dedhia N."/>
            <person name="Preston R."/>
            <person name="Balija V."/>
            <person name="McCombie W.R."/>
            <person name="Chow T."/>
            <person name="Chen H."/>
            <person name="Chung M."/>
            <person name="Chen C."/>
            <person name="Shaw J."/>
            <person name="Wu H."/>
            <person name="Hsiao K."/>
            <person name="Chao Y."/>
            <person name="Chu M."/>
            <person name="Cheng C."/>
            <person name="Hour A."/>
            <person name="Lee P."/>
            <person name="Lin S."/>
            <person name="Lin Y."/>
            <person name="Liou J."/>
            <person name="Liu S."/>
            <person name="Hsing Y."/>
            <person name="Raghuvanshi S."/>
            <person name="Mohanty A."/>
            <person name="Bharti A.K."/>
            <person name="Gaur A."/>
            <person name="Gupta V."/>
            <person name="Kumar D."/>
            <person name="Ravi V."/>
            <person name="Vij S."/>
            <person name="Kapur A."/>
            <person name="Khurana P."/>
            <person name="Khurana P."/>
            <person name="Khurana J.P."/>
            <person name="Tyagi A.K."/>
            <person name="Gaikwad K."/>
            <person name="Singh A."/>
            <person name="Dalal V."/>
            <person name="Srivastava S."/>
            <person name="Dixit A."/>
            <person name="Pal A.K."/>
            <person name="Ghazi I.A."/>
            <person name="Yadav M."/>
            <person name="Pandit A."/>
            <person name="Bhargava A."/>
            <person name="Sureshbabu K."/>
            <person name="Batra K."/>
            <person name="Sharma T.R."/>
            <person name="Mohapatra T."/>
            <person name="Singh N.K."/>
            <person name="Messing J."/>
            <person name="Nelson A.B."/>
            <person name="Fuks G."/>
            <person name="Kavchok S."/>
            <person name="Keizer G."/>
            <person name="Linton E."/>
            <person name="Llaca V."/>
            <person name="Song R."/>
            <person name="Tanyolac B."/>
            <person name="Young S."/>
            <person name="Ho-Il K."/>
            <person name="Hahn J.H."/>
            <person name="Sangsakoo G."/>
            <person name="Vanavichit A."/>
            <person name="de Mattos Luiz.A.T."/>
            <person name="Zimmer P.D."/>
            <person name="Malone G."/>
            <person name="Dellagostin O."/>
            <person name="de Oliveira A.C."/>
            <person name="Bevan M."/>
            <person name="Bancroft I."/>
            <person name="Minx P."/>
            <person name="Cordum H."/>
            <person name="Wilson R."/>
            <person name="Cheng Z."/>
            <person name="Jin W."/>
            <person name="Jiang J."/>
            <person name="Leong S.A."/>
            <person name="Iwama H."/>
            <person name="Gojobori T."/>
            <person name="Itoh T."/>
            <person name="Niimura Y."/>
            <person name="Fujii Y."/>
            <person name="Habara T."/>
            <person name="Sakai H."/>
            <person name="Sato Y."/>
            <person name="Wilson G."/>
            <person name="Kumar K."/>
            <person name="McCouch S."/>
            <person name="Juretic N."/>
            <person name="Hoen D."/>
            <person name="Wright S."/>
            <person name="Bruskiewich R."/>
            <person name="Bureau T."/>
            <person name="Miyao A."/>
            <person name="Hirochika H."/>
            <person name="Nishikawa T."/>
            <person name="Kadowaki K."/>
            <person name="Sugiura M."/>
            <person name="Burr B."/>
            <person name="Sasaki T."/>
        </authorList>
    </citation>
    <scope>NUCLEOTIDE SEQUENCE [LARGE SCALE GENOMIC DNA]</scope>
    <source>
        <strain evidence="3">cv. Nipponbare</strain>
    </source>
</reference>
<dbReference type="EMBL" id="AP003749">
    <property type="protein sequence ID" value="BAC16390.1"/>
    <property type="molecule type" value="Genomic_DNA"/>
</dbReference>
<proteinExistence type="predicted"/>